<evidence type="ECO:0000256" key="6">
    <source>
        <dbReference type="ARBA" id="ARBA00023136"/>
    </source>
</evidence>
<feature type="transmembrane region" description="Helical" evidence="9">
    <location>
        <begin position="1124"/>
        <end position="1141"/>
    </location>
</feature>
<keyword evidence="4 9" id="KW-1133">Transmembrane helix</keyword>
<dbReference type="GO" id="GO:0044877">
    <property type="term" value="F:protein-containing complex binding"/>
    <property type="evidence" value="ECO:0007669"/>
    <property type="project" value="TreeGrafter"/>
</dbReference>
<feature type="transmembrane region" description="Helical" evidence="9">
    <location>
        <begin position="1791"/>
        <end position="1813"/>
    </location>
</feature>
<feature type="transmembrane region" description="Helical" evidence="9">
    <location>
        <begin position="574"/>
        <end position="596"/>
    </location>
</feature>
<dbReference type="PROSITE" id="PS50042">
    <property type="entry name" value="CNMP_BINDING_3"/>
    <property type="match status" value="4"/>
</dbReference>
<evidence type="ECO:0000313" key="12">
    <source>
        <dbReference type="Proteomes" id="UP001187343"/>
    </source>
</evidence>
<feature type="domain" description="Cyclic nucleotide-binding" evidence="10">
    <location>
        <begin position="350"/>
        <end position="446"/>
    </location>
</feature>
<evidence type="ECO:0000256" key="1">
    <source>
        <dbReference type="ARBA" id="ARBA00004141"/>
    </source>
</evidence>
<dbReference type="InterPro" id="IPR050866">
    <property type="entry name" value="CNG_cation_channel"/>
</dbReference>
<feature type="transmembrane region" description="Helical" evidence="9">
    <location>
        <begin position="1765"/>
        <end position="1785"/>
    </location>
</feature>
<comment type="caution">
    <text evidence="11">The sequence shown here is derived from an EMBL/GenBank/DDBJ whole genome shotgun (WGS) entry which is preliminary data.</text>
</comment>
<feature type="transmembrane region" description="Helical" evidence="9">
    <location>
        <begin position="1340"/>
        <end position="1362"/>
    </location>
</feature>
<name>A0AA88QEP2_9TELE</name>
<dbReference type="GO" id="GO:0005249">
    <property type="term" value="F:voltage-gated potassium channel activity"/>
    <property type="evidence" value="ECO:0007669"/>
    <property type="project" value="TreeGrafter"/>
</dbReference>
<feature type="domain" description="Cyclic nucleotide-binding" evidence="10">
    <location>
        <begin position="1494"/>
        <end position="1582"/>
    </location>
</feature>
<comment type="subcellular location">
    <subcellularLocation>
        <location evidence="1">Membrane</location>
        <topology evidence="1">Multi-pass membrane protein</topology>
    </subcellularLocation>
</comment>
<dbReference type="SUPFAM" id="SSF51206">
    <property type="entry name" value="cAMP-binding domain-like"/>
    <property type="match status" value="4"/>
</dbReference>
<keyword evidence="6 9" id="KW-0472">Membrane</keyword>
<dbReference type="PANTHER" id="PTHR45638">
    <property type="entry name" value="CYCLIC NUCLEOTIDE-GATED CATION CHANNEL SUBUNIT A"/>
    <property type="match status" value="1"/>
</dbReference>
<feature type="transmembrane region" description="Helical" evidence="9">
    <location>
        <begin position="1068"/>
        <end position="1087"/>
    </location>
</feature>
<feature type="transmembrane region" description="Helical" evidence="9">
    <location>
        <begin position="733"/>
        <end position="750"/>
    </location>
</feature>
<evidence type="ECO:0000256" key="7">
    <source>
        <dbReference type="ARBA" id="ARBA00023286"/>
    </source>
</evidence>
<dbReference type="SMART" id="SM00100">
    <property type="entry name" value="cNMP"/>
    <property type="match status" value="4"/>
</dbReference>
<dbReference type="Gene3D" id="1.10.287.630">
    <property type="entry name" value="Helix hairpin bin"/>
    <property type="match status" value="4"/>
</dbReference>
<evidence type="ECO:0000256" key="9">
    <source>
        <dbReference type="SAM" id="Phobius"/>
    </source>
</evidence>
<dbReference type="Pfam" id="PF00027">
    <property type="entry name" value="cNMP_binding"/>
    <property type="match status" value="4"/>
</dbReference>
<dbReference type="InterPro" id="IPR018490">
    <property type="entry name" value="cNMP-bd_dom_sf"/>
</dbReference>
<evidence type="ECO:0000256" key="3">
    <source>
        <dbReference type="ARBA" id="ARBA00022692"/>
    </source>
</evidence>
<feature type="transmembrane region" description="Helical" evidence="9">
    <location>
        <begin position="1650"/>
        <end position="1670"/>
    </location>
</feature>
<feature type="domain" description="Cyclic nucleotide-binding" evidence="10">
    <location>
        <begin position="2004"/>
        <end position="2103"/>
    </location>
</feature>
<feature type="transmembrane region" description="Helical" evidence="9">
    <location>
        <begin position="1308"/>
        <end position="1328"/>
    </location>
</feature>
<gene>
    <name evidence="11" type="ORF">Q8A67_003515</name>
</gene>
<feature type="transmembrane region" description="Helical" evidence="9">
    <location>
        <begin position="1717"/>
        <end position="1736"/>
    </location>
</feature>
<proteinExistence type="predicted"/>
<feature type="transmembrane region" description="Helical" evidence="9">
    <location>
        <begin position="100"/>
        <end position="119"/>
    </location>
</feature>
<dbReference type="InterPro" id="IPR014710">
    <property type="entry name" value="RmlC-like_jellyroll"/>
</dbReference>
<feature type="domain" description="Cyclic nucleotide-binding" evidence="10">
    <location>
        <begin position="881"/>
        <end position="968"/>
    </location>
</feature>
<dbReference type="PANTHER" id="PTHR45638:SF19">
    <property type="entry name" value="CYCLIC NUCLEOTIDE-BINDING DOMAIN-CONTAINING PROTEIN"/>
    <property type="match status" value="1"/>
</dbReference>
<protein>
    <recommendedName>
        <fullName evidence="10">Cyclic nucleotide-binding domain-containing protein</fullName>
    </recommendedName>
</protein>
<dbReference type="PROSITE" id="PS00889">
    <property type="entry name" value="CNMP_BINDING_2"/>
    <property type="match status" value="1"/>
</dbReference>
<feature type="transmembrane region" description="Helical" evidence="9">
    <location>
        <begin position="62"/>
        <end position="80"/>
    </location>
</feature>
<dbReference type="GO" id="GO:0016020">
    <property type="term" value="C:membrane"/>
    <property type="evidence" value="ECO:0007669"/>
    <property type="project" value="UniProtKB-SubCell"/>
</dbReference>
<feature type="transmembrane region" description="Helical" evidence="9">
    <location>
        <begin position="542"/>
        <end position="562"/>
    </location>
</feature>
<feature type="transmembrane region" description="Helical" evidence="9">
    <location>
        <begin position="1833"/>
        <end position="1852"/>
    </location>
</feature>
<feature type="transmembrane region" description="Helical" evidence="9">
    <location>
        <begin position="1099"/>
        <end position="1118"/>
    </location>
</feature>
<feature type="transmembrane region" description="Helical" evidence="9">
    <location>
        <begin position="1897"/>
        <end position="1916"/>
    </location>
</feature>
<dbReference type="SUPFAM" id="SSF81324">
    <property type="entry name" value="Voltage-gated potassium channels"/>
    <property type="match status" value="4"/>
</dbReference>
<keyword evidence="2" id="KW-0813">Transport</keyword>
<evidence type="ECO:0000256" key="4">
    <source>
        <dbReference type="ARBA" id="ARBA00022989"/>
    </source>
</evidence>
<dbReference type="InterPro" id="IPR018488">
    <property type="entry name" value="cNMP-bd_CS"/>
</dbReference>
<feature type="transmembrane region" description="Helical" evidence="9">
    <location>
        <begin position="688"/>
        <end position="707"/>
    </location>
</feature>
<evidence type="ECO:0000259" key="10">
    <source>
        <dbReference type="PROSITE" id="PS50042"/>
    </source>
</evidence>
<feature type="transmembrane region" description="Helical" evidence="9">
    <location>
        <begin position="1691"/>
        <end position="1711"/>
    </location>
</feature>
<dbReference type="Gene3D" id="2.60.120.10">
    <property type="entry name" value="Jelly Rolls"/>
    <property type="match status" value="4"/>
</dbReference>
<dbReference type="InterPro" id="IPR013099">
    <property type="entry name" value="K_chnl_dom"/>
</dbReference>
<dbReference type="InterPro" id="IPR005821">
    <property type="entry name" value="Ion_trans_dom"/>
</dbReference>
<evidence type="ECO:0000256" key="8">
    <source>
        <dbReference type="ARBA" id="ARBA00023303"/>
    </source>
</evidence>
<dbReference type="CDD" id="cd00038">
    <property type="entry name" value="CAP_ED"/>
    <property type="match status" value="4"/>
</dbReference>
<dbReference type="EMBL" id="JAUYZG010000003">
    <property type="protein sequence ID" value="KAK2911382.1"/>
    <property type="molecule type" value="Genomic_DNA"/>
</dbReference>
<keyword evidence="7" id="KW-1071">Ligand-gated ion channel</keyword>
<feature type="transmembrane region" description="Helical" evidence="9">
    <location>
        <begin position="762"/>
        <end position="779"/>
    </location>
</feature>
<feature type="transmembrane region" description="Helical" evidence="9">
    <location>
        <begin position="28"/>
        <end position="50"/>
    </location>
</feature>
<evidence type="ECO:0000256" key="5">
    <source>
        <dbReference type="ARBA" id="ARBA00023065"/>
    </source>
</evidence>
<keyword evidence="12" id="KW-1185">Reference proteome</keyword>
<dbReference type="Proteomes" id="UP001187343">
    <property type="component" value="Unassembled WGS sequence"/>
</dbReference>
<keyword evidence="3 9" id="KW-0812">Transmembrane</keyword>
<accession>A0AA88QEP2</accession>
<dbReference type="Gene3D" id="1.10.287.70">
    <property type="match status" value="4"/>
</dbReference>
<dbReference type="GO" id="GO:0005221">
    <property type="term" value="F:intracellularly cyclic nucleotide-activated monoatomic cation channel activity"/>
    <property type="evidence" value="ECO:0007669"/>
    <property type="project" value="InterPro"/>
</dbReference>
<dbReference type="Pfam" id="PF07885">
    <property type="entry name" value="Ion_trans_2"/>
    <property type="match status" value="1"/>
</dbReference>
<dbReference type="FunFam" id="2.60.120.10:FF:000057">
    <property type="entry name" value="Cyclic nucleotide-binding domain protein"/>
    <property type="match status" value="1"/>
</dbReference>
<keyword evidence="8" id="KW-0407">Ion channel</keyword>
<organism evidence="11 12">
    <name type="scientific">Cirrhinus molitorella</name>
    <name type="common">mud carp</name>
    <dbReference type="NCBI Taxonomy" id="172907"/>
    <lineage>
        <taxon>Eukaryota</taxon>
        <taxon>Metazoa</taxon>
        <taxon>Chordata</taxon>
        <taxon>Craniata</taxon>
        <taxon>Vertebrata</taxon>
        <taxon>Euteleostomi</taxon>
        <taxon>Actinopterygii</taxon>
        <taxon>Neopterygii</taxon>
        <taxon>Teleostei</taxon>
        <taxon>Ostariophysi</taxon>
        <taxon>Cypriniformes</taxon>
        <taxon>Cyprinidae</taxon>
        <taxon>Labeoninae</taxon>
        <taxon>Labeonini</taxon>
        <taxon>Cirrhinus</taxon>
    </lineage>
</organism>
<reference evidence="11" key="1">
    <citation type="submission" date="2023-08" db="EMBL/GenBank/DDBJ databases">
        <title>Chromosome-level Genome Assembly of mud carp (Cirrhinus molitorella).</title>
        <authorList>
            <person name="Liu H."/>
        </authorList>
    </citation>
    <scope>NUCLEOTIDE SEQUENCE</scope>
    <source>
        <strain evidence="11">Prfri</strain>
        <tissue evidence="11">Muscle</tissue>
    </source>
</reference>
<evidence type="ECO:0000313" key="11">
    <source>
        <dbReference type="EMBL" id="KAK2911382.1"/>
    </source>
</evidence>
<dbReference type="InterPro" id="IPR000595">
    <property type="entry name" value="cNMP-bd_dom"/>
</dbReference>
<dbReference type="Pfam" id="PF00520">
    <property type="entry name" value="Ion_trans"/>
    <property type="match status" value="2"/>
</dbReference>
<keyword evidence="5" id="KW-0406">Ion transport</keyword>
<evidence type="ECO:0000256" key="2">
    <source>
        <dbReference type="ARBA" id="ARBA00022448"/>
    </source>
</evidence>
<dbReference type="FunFam" id="1.10.287.70:FF:000123">
    <property type="entry name" value="Potassium channel KAT3"/>
    <property type="match status" value="1"/>
</dbReference>
<feature type="transmembrane region" description="Helical" evidence="9">
    <location>
        <begin position="1242"/>
        <end position="1261"/>
    </location>
</feature>
<sequence length="2123" mass="244353">MTPEDPHETRELEDELSVHSPKQHNVRAWNAFISVTCLASVTLSLYELFFNSTVPGIIFTRYSLDLIFIFNIISRFYIGYETHGVVITDPRKVRKKYFRTWFLLDLLSVLPLETIAIAFPKLKFMRFAYANRCLRMFRLFGIISMFSKEPDTNKLHLTTFKVFSIMVLCIQASACLWFNQVCEAAYAGHVRYCPKAENWLQLLPEFSVNTSGVTDMEFYATSLYWSTITLCSIGYGDIHATNLEEATVASFVMVLGLLSLGISMSNMSSVITNMAAQRGRFYHRVDAILHYMRQMGLSEEVQEWVHKHYYNLWFHQKGRNIAGLMDDLPFVLHSDVASCCYKTVIESAKLFKKTEDGFKRALSLKLKTCTYSPGQVLVKTGDITQNMYYIKQGLVQVLGKISGNEIAKLLPGSLFGEVHLLYEIPRNVTICALTKCEIVILERKDLLLLFADYPEAAVEIAKAAKKRLKNFRSPLREACAYGIASVPQNAVFEKDQSINLETKDQRIFGASLEYALNRPHQFDSFWKRTFHPESAFVKVWRFFFFWCMTVSVFLELWVFFFTSNAESKGLFSEGLVALYISVNGLIYIAAAFDILVNLRTGVLTEDGHVTDVAVIFQVYRRSWNLYYDVLAVLPLDLIVFAYGGAEHWAISGLVRLNRLLWIRRIYQHFCQKECDIYKNLFEERTTKCLFLLIFTVHLCAGLLYLAACHEERCQEESWAWNIGLKSTQSNFEHYMFAAYWTITTMTSVGYGDIVPGSLVEQCMAAVVGIIALLIFNYIISQLCATLSGENAKRVAFQNLFSEMRHFMKRHDITVFLQNRVMNYLTLLWSKYQGEAFPGGPFLMHNLPVELKQNVLMAERGELLSQIPYFAEAGQSFIRDLALTSVMYFFPKGEIVQYSKTITRELFCIRRGTCEILNDNLSEVVGHYQKGMHFGEAGFLFGKQATLTVRAVTCCEIVVIDFDKIRVVLEKYPMLKSQIEEFQSEPKCYTTLVETAEKLLKRQSHVQESDVAQRQKVTLTFQGRRFSKKTKCYVEDFGNIPMYAGSEEEAVPMRQSFKRESSNTLMGKIANFFLLSCPSTFLMSKAILPNSAFYVRWEFFRSVLAVAVSIITSLLVAFLHFSMELWIVCYILGLCCWVDIYLRMHVAFYEDNDLKVDTLETAHHYVKTGFLVDFITCFPWEFVGWIVISPFSENGFYANDEVLHLYAYLRIPHIFQLYRIPFAFSFLQADIATEKHINTVLKLFLFSALFVHFATCIVFASACPAADLYGNISEYFIPSIKHNCTILSWVTHLDKSFDVDFGTVTFQELYLMCMYFTTTTLCAVGFGDIHPTLISMKTGMCFVMITAMLFTGWLSGTVTAMLANADAMRAAYTEKTESMKLFLKSHKITGPLYDSVLRFYVFRWKLTKGFDQDKLTEYLPSSLVGDISTVLYADFIAKVFGLNIQIQKTLESESSHLSPMAIVKAGKLSGPFFETMLTKEGLEELETDGCFIRLLARKISQSLFRANDLIYKINDYGSEMYFIHKGEVEVLSKDNMAVLFKLKAGQYFGEKSLLLGEPRAATVRAATNCELYVLSKKSLDEALKCYPGIFKQMQSASDEMKYQLHKGDLQINTSRKPAAAGETFLRTGSVKLYEEHMAEEEHRAQLRLRSFGTRLCTSVSSVLIQFFLKIFNNMRKMHNKTIDPENNFRVMYQYTSCLLITIFFWAITFMPTVFDVDYYLFMLTMVVEFLQIIEIFLKFRICYYDDSGTYISEYRSTSHNYMKRKVGFVFDMVFSFPYGLIIFHQMKNDPTTFLPMIIYVRIAHLPRIISLLLFMWKEEQSLTNNLLYIRMIKYFVHSFLFVHCAAVLCISFVESHGIMSWVAETEVYDFTEMYRYATYWILQIYTTTGYGDITPSNLGEMIACVMIMILCKVQVIYKMGLLVATQTNKMTLQEAFEEKLQTIQAHMIHEKVPSKLQNRVTQFYSYQWNRTKGTCAEVLFKGVPRGLKMDIVSRICMQHLKKHHLFSHLREPVMRELSTRILFRCFPVGEFIYRKGDIATGMYLILIGKVNLCLDTRGKNVFQRVSAGAAFGDHFLWKHKHRDTAIAANYVDIAILSKEALEDVALLCPSIGRLLKRASKMPQL</sequence>